<evidence type="ECO:0000313" key="1">
    <source>
        <dbReference type="EMBL" id="HDX30503.1"/>
    </source>
</evidence>
<dbReference type="EMBL" id="DSMG01000041">
    <property type="protein sequence ID" value="HDX30503.1"/>
    <property type="molecule type" value="Genomic_DNA"/>
</dbReference>
<name>A0A7C1J920_9CHLR</name>
<dbReference type="PROSITE" id="PS51257">
    <property type="entry name" value="PROKAR_LIPOPROTEIN"/>
    <property type="match status" value="1"/>
</dbReference>
<gene>
    <name evidence="1" type="ORF">ENQ20_03305</name>
</gene>
<proteinExistence type="predicted"/>
<accession>A0A7C1J920</accession>
<sequence>MLNRRIWIVALVAVLLMSMLAGCSMGDVPAPSRNVPISIDAALEGQNAGLMGLMTGEVTWTESQLSSFLTELLKQNTGPNQPVDAITVWLEPGNKIHARITLKEGVLLGSRNIDVAGQVMVQGGKLMVNLASAGANGMMVSGPLMDLVNSYINGALAGFGVAADVSTGEGSITIKVGAM</sequence>
<evidence type="ECO:0008006" key="2">
    <source>
        <dbReference type="Google" id="ProtNLM"/>
    </source>
</evidence>
<dbReference type="AlphaFoldDB" id="A0A7C1J920"/>
<organism evidence="1">
    <name type="scientific">Caldilinea aerophila</name>
    <dbReference type="NCBI Taxonomy" id="133453"/>
    <lineage>
        <taxon>Bacteria</taxon>
        <taxon>Bacillati</taxon>
        <taxon>Chloroflexota</taxon>
        <taxon>Caldilineae</taxon>
        <taxon>Caldilineales</taxon>
        <taxon>Caldilineaceae</taxon>
        <taxon>Caldilinea</taxon>
    </lineage>
</organism>
<comment type="caution">
    <text evidence="1">The sequence shown here is derived from an EMBL/GenBank/DDBJ whole genome shotgun (WGS) entry which is preliminary data.</text>
</comment>
<protein>
    <recommendedName>
        <fullName evidence="2">DUF2993 domain-containing protein</fullName>
    </recommendedName>
</protein>
<reference evidence="1" key="1">
    <citation type="journal article" date="2020" name="mSystems">
        <title>Genome- and Community-Level Interaction Insights into Carbon Utilization and Element Cycling Functions of Hydrothermarchaeota in Hydrothermal Sediment.</title>
        <authorList>
            <person name="Zhou Z."/>
            <person name="Liu Y."/>
            <person name="Xu W."/>
            <person name="Pan J."/>
            <person name="Luo Z.H."/>
            <person name="Li M."/>
        </authorList>
    </citation>
    <scope>NUCLEOTIDE SEQUENCE [LARGE SCALE GENOMIC DNA]</scope>
    <source>
        <strain evidence="1">SpSt-289</strain>
    </source>
</reference>